<dbReference type="Gene3D" id="1.10.287.690">
    <property type="entry name" value="Helix hairpin bin"/>
    <property type="match status" value="1"/>
</dbReference>
<dbReference type="InterPro" id="IPR023211">
    <property type="entry name" value="DNA_pol_palm_dom_sf"/>
</dbReference>
<dbReference type="OrthoDB" id="2414538at2759"/>
<evidence type="ECO:0000313" key="26">
    <source>
        <dbReference type="EMBL" id="OJT15841.1"/>
    </source>
</evidence>
<keyword evidence="12 20" id="KW-0239">DNA-directed DNA polymerase</keyword>
<organism evidence="26 27">
    <name type="scientific">Trametes pubescens</name>
    <name type="common">White-rot fungus</name>
    <dbReference type="NCBI Taxonomy" id="154538"/>
    <lineage>
        <taxon>Eukaryota</taxon>
        <taxon>Fungi</taxon>
        <taxon>Dikarya</taxon>
        <taxon>Basidiomycota</taxon>
        <taxon>Agaricomycotina</taxon>
        <taxon>Agaricomycetes</taxon>
        <taxon>Polyporales</taxon>
        <taxon>Polyporaceae</taxon>
        <taxon>Trametes</taxon>
    </lineage>
</organism>
<dbReference type="Proteomes" id="UP000184267">
    <property type="component" value="Unassembled WGS sequence"/>
</dbReference>
<evidence type="ECO:0000256" key="19">
    <source>
        <dbReference type="ARBA" id="ARBA00066055"/>
    </source>
</evidence>
<dbReference type="EMBL" id="MNAD01000125">
    <property type="protein sequence ID" value="OJT15841.1"/>
    <property type="molecule type" value="Genomic_DNA"/>
</dbReference>
<dbReference type="InterPro" id="IPR017964">
    <property type="entry name" value="DNA-dir_DNA_pol_B_CS"/>
</dbReference>
<evidence type="ECO:0000256" key="20">
    <source>
        <dbReference type="RuleBase" id="RU000442"/>
    </source>
</evidence>
<dbReference type="FunFam" id="1.10.287.690:FF:000002">
    <property type="entry name" value="DNA polymerase zeta"/>
    <property type="match status" value="1"/>
</dbReference>
<evidence type="ECO:0000259" key="24">
    <source>
        <dbReference type="Pfam" id="PF14260"/>
    </source>
</evidence>
<feature type="domain" description="DNA polymerase delta/zeta catalytic subunit N-terminal" evidence="25">
    <location>
        <begin position="6"/>
        <end position="69"/>
    </location>
</feature>
<evidence type="ECO:0000256" key="16">
    <source>
        <dbReference type="ARBA" id="ARBA00023204"/>
    </source>
</evidence>
<dbReference type="GO" id="GO:0000724">
    <property type="term" value="P:double-strand break repair via homologous recombination"/>
    <property type="evidence" value="ECO:0007669"/>
    <property type="project" value="TreeGrafter"/>
</dbReference>
<dbReference type="FunFam" id="3.30.420.10:FF:000024">
    <property type="entry name" value="DNA polymerase zeta catalytic subunit"/>
    <property type="match status" value="1"/>
</dbReference>
<dbReference type="CDD" id="cd05778">
    <property type="entry name" value="DNA_polB_zeta_exo"/>
    <property type="match status" value="1"/>
</dbReference>
<dbReference type="Pfam" id="PF00136">
    <property type="entry name" value="DNA_pol_B"/>
    <property type="match status" value="1"/>
</dbReference>
<dbReference type="PANTHER" id="PTHR45812:SF1">
    <property type="entry name" value="DNA POLYMERASE ZETA CATALYTIC SUBUNIT"/>
    <property type="match status" value="1"/>
</dbReference>
<dbReference type="InterPro" id="IPR030559">
    <property type="entry name" value="PolZ_Rev3"/>
</dbReference>
<dbReference type="Gene3D" id="1.10.132.60">
    <property type="entry name" value="DNA polymerase family B, C-terminal domain"/>
    <property type="match status" value="1"/>
</dbReference>
<evidence type="ECO:0000256" key="15">
    <source>
        <dbReference type="ARBA" id="ARBA00023125"/>
    </source>
</evidence>
<dbReference type="InterPro" id="IPR006134">
    <property type="entry name" value="DNA-dir_DNA_pol_B_multi_dom"/>
</dbReference>
<dbReference type="SMART" id="SM00486">
    <property type="entry name" value="POLBc"/>
    <property type="match status" value="1"/>
</dbReference>
<keyword evidence="5 20" id="KW-0808">Transferase</keyword>
<keyword evidence="27" id="KW-1185">Reference proteome</keyword>
<evidence type="ECO:0000256" key="5">
    <source>
        <dbReference type="ARBA" id="ARBA00022679"/>
    </source>
</evidence>
<dbReference type="InterPro" id="IPR006172">
    <property type="entry name" value="DNA-dir_DNA_pol_B"/>
</dbReference>
<comment type="similarity">
    <text evidence="3 20">Belongs to the DNA polymerase type-B family.</text>
</comment>
<feature type="region of interest" description="Disordered" evidence="21">
    <location>
        <begin position="206"/>
        <end position="227"/>
    </location>
</feature>
<dbReference type="GO" id="GO:0006260">
    <property type="term" value="P:DNA replication"/>
    <property type="evidence" value="ECO:0007669"/>
    <property type="project" value="UniProtKB-KW"/>
</dbReference>
<dbReference type="GO" id="GO:0008270">
    <property type="term" value="F:zinc ion binding"/>
    <property type="evidence" value="ECO:0007669"/>
    <property type="project" value="UniProtKB-KW"/>
</dbReference>
<dbReference type="Pfam" id="PF24055">
    <property type="entry name" value="POL3_N"/>
    <property type="match status" value="1"/>
</dbReference>
<dbReference type="InterPro" id="IPR025687">
    <property type="entry name" value="Znf-C4pol"/>
</dbReference>
<dbReference type="GO" id="GO:0003677">
    <property type="term" value="F:DNA binding"/>
    <property type="evidence" value="ECO:0007669"/>
    <property type="project" value="UniProtKB-KW"/>
</dbReference>
<gene>
    <name evidence="26" type="ORF">TRAPUB_3439</name>
</gene>
<feature type="region of interest" description="Disordered" evidence="21">
    <location>
        <begin position="693"/>
        <end position="730"/>
    </location>
</feature>
<keyword evidence="15 20" id="KW-0238">DNA-binding</keyword>
<keyword evidence="17 20" id="KW-0539">Nucleus</keyword>
<feature type="region of interest" description="Disordered" evidence="21">
    <location>
        <begin position="350"/>
        <end position="579"/>
    </location>
</feature>
<dbReference type="InterPro" id="IPR056435">
    <property type="entry name" value="DPOD/Z_N"/>
</dbReference>
<dbReference type="STRING" id="154538.A0A1M2W7K5"/>
<keyword evidence="13 20" id="KW-0408">Iron</keyword>
<protein>
    <recommendedName>
        <fullName evidence="20">DNA polymerase</fullName>
        <ecNumber evidence="20">2.7.7.7</ecNumber>
    </recommendedName>
</protein>
<comment type="cofactor">
    <cofactor evidence="1 20">
        <name>[4Fe-4S] cluster</name>
        <dbReference type="ChEBI" id="CHEBI:49883"/>
    </cofactor>
</comment>
<evidence type="ECO:0000313" key="27">
    <source>
        <dbReference type="Proteomes" id="UP000184267"/>
    </source>
</evidence>
<dbReference type="PROSITE" id="PS00116">
    <property type="entry name" value="DNA_POLYMERASE_B"/>
    <property type="match status" value="1"/>
</dbReference>
<evidence type="ECO:0000256" key="14">
    <source>
        <dbReference type="ARBA" id="ARBA00023014"/>
    </source>
</evidence>
<name>A0A1M2W7K5_TRAPU</name>
<dbReference type="InterPro" id="IPR006133">
    <property type="entry name" value="DNA-dir_DNA_pol_B_exonuc"/>
</dbReference>
<sequence>MHPDIVNRYIAKLQHSLDHAIAISLKRNPLSAKSKFVRAIVLVKGVHFYGFHANYAPFLKVHIADPAFVNRAVTIMQSGTIMKTRFRVYESHIQYLLQFLCDFGLYGCGWIDLGDVWQRSPDEPIDGNEQEAELAETLSTFKISPHFRQSRMPLEVDSIAPHILNRYKLSARNWYHKLTIPAPPLPPEPLVLSVRELWEDERQRRIAKGLSPSPEIPKDLSANSRGSGAGWVAEARWWDEIHKRIERERGREVVPPRMSWEKWVMTTFESIEALWGDEHKTWKPQLEDAAGAGGDRRGPSTAEEQNPYGPSTITAAAEGVGGTSDTNGDEDVDVDEAMLGSQAMSQIMEREEAEWQNEVQGHEELEPEVDDPLQEDEDALEDGPPPDLQSVDGDQEDNAKNPFLDSDEDGPPSPSPSPSKKTLVAGSFFIRGFWRTEDAHKPRRYTPGWPTPTRPYGMQSPSTTPKKQPQTRAASADIFGGASFARSPRSIFQPLAPANSESEIAQNGLPPIPTKRSSTPVPGEAEERPTKRRRLSPPSTAESDPAVVSSSSSANAASAHSSSNKSVYQSKGPTPQSGPSLYSGRNCYVYACTPPTAIELVESTEQVGIPSKIYRDPYYSEKNDAPERPREYAGLVFHLKGGDGIANLEEWKEGESAPSVVTGHRAREFDATNVWGWEYASSPPSAKQARKWLKEQASQLNARSTRTKNSSQIEGPTQRPYGLKSTLAPRNDKVKRERQNMTVLAVEIFAPSKGDRVPNPDEDEMAAIFYALHTSDHTTGIDTFTCDSGMLAVESDQLNSRRLRNIKAEFVESELDLLNRLIDIVLELDPDIVSGWEVQAGSWGYLTARGRSYGLDVGEQISRAPARHMGGGSDRWGMQTTSTFKVTGRHVLNVWRIMRSEHTFSIYTFENVVFQILRRRTPWYSPQTVTNWYNSSVPEHAHRVLRYFAQRTSMVLEILDVAEVVTKNAEFARVFGVDFFSVLSRGSQFKVESFMFRIAKPENFVLLSPSKQDVGKQNAAECIPLIMEPLSAFYNSPLVVLDFQSLYPSIMIAYNYCYSTCLGRVTDFKGQFKFGVTDLRQPAGMLATLHDYINVAPNGMMYVKQTVRRGLLGRMLTELLDTRVMVKQAMKGAKDDKALRRILDARQLGLKFIANVTYGYTSATYSGRMPAVEIADSIVQSGRESLEKVRTLCSRISTLLTNKNIQQAIRVINSTKKWGAKVVYGDTDSLFIYLPGKTKDQAFRIGQDMADSITQMNPAPIKLKFEKVYLPCVLMAKKRYVGFKFENPDDKEPVFDAKGIETVRRDGIPAQQKMTETCLKILFRTQDLSQVKEYCCRTWSRILENKVSIQDFIFAKEVKMGTYSDRVPPPPGVTVAARRMLEDPNDEPQYGERIPYVITRGEPGSRVVDRATAPHDLFRDSYKRLDANYYISRVLIPPLERIFNLVGADVRSWFDDMPKSLRVDQPDVTLSPRKNKKSDMVTNAFKIDDHFTSSHCLICGALTPDVLCEVCRSDYATTISELLSRVHGTERKLNDVHLVCGSCCGTAPAELVQCESLDCPWLYERKKLESKAEALTSVHELIEEMERDWYAEKGYNPDEDTPDS</sequence>
<dbReference type="GO" id="GO:0000166">
    <property type="term" value="F:nucleotide binding"/>
    <property type="evidence" value="ECO:0007669"/>
    <property type="project" value="InterPro"/>
</dbReference>
<dbReference type="GO" id="GO:0051539">
    <property type="term" value="F:4 iron, 4 sulfur cluster binding"/>
    <property type="evidence" value="ECO:0007669"/>
    <property type="project" value="UniProtKB-KW"/>
</dbReference>
<feature type="compositionally biased region" description="Polar residues" evidence="21">
    <location>
        <begin position="568"/>
        <end position="579"/>
    </location>
</feature>
<keyword evidence="9" id="KW-0227">DNA damage</keyword>
<dbReference type="SUPFAM" id="SSF53098">
    <property type="entry name" value="Ribonuclease H-like"/>
    <property type="match status" value="1"/>
</dbReference>
<evidence type="ECO:0000256" key="2">
    <source>
        <dbReference type="ARBA" id="ARBA00004123"/>
    </source>
</evidence>
<dbReference type="GO" id="GO:0003887">
    <property type="term" value="F:DNA-directed DNA polymerase activity"/>
    <property type="evidence" value="ECO:0007669"/>
    <property type="project" value="UniProtKB-KW"/>
</dbReference>
<reference evidence="26 27" key="1">
    <citation type="submission" date="2016-10" db="EMBL/GenBank/DDBJ databases">
        <title>Genome sequence of the basidiomycete white-rot fungus Trametes pubescens.</title>
        <authorList>
            <person name="Makela M.R."/>
            <person name="Granchi Z."/>
            <person name="Peng M."/>
            <person name="De Vries R.P."/>
            <person name="Grigoriev I."/>
            <person name="Riley R."/>
            <person name="Hilden K."/>
        </authorList>
    </citation>
    <scope>NUCLEOTIDE SEQUENCE [LARGE SCALE GENOMIC DNA]</scope>
    <source>
        <strain evidence="26 27">FBCC735</strain>
    </source>
</reference>
<dbReference type="InterPro" id="IPR012337">
    <property type="entry name" value="RNaseH-like_sf"/>
</dbReference>
<evidence type="ECO:0000259" key="23">
    <source>
        <dbReference type="Pfam" id="PF03104"/>
    </source>
</evidence>
<dbReference type="PANTHER" id="PTHR45812">
    <property type="entry name" value="DNA POLYMERASE ZETA CATALYTIC SUBUNIT"/>
    <property type="match status" value="1"/>
</dbReference>
<dbReference type="Pfam" id="PF14260">
    <property type="entry name" value="zf-C4pol"/>
    <property type="match status" value="1"/>
</dbReference>
<evidence type="ECO:0000256" key="10">
    <source>
        <dbReference type="ARBA" id="ARBA00022771"/>
    </source>
</evidence>
<evidence type="ECO:0000256" key="9">
    <source>
        <dbReference type="ARBA" id="ARBA00022763"/>
    </source>
</evidence>
<comment type="subunit">
    <text evidence="19">Forms DNA polymerase zeta with REV7.</text>
</comment>
<evidence type="ECO:0000256" key="13">
    <source>
        <dbReference type="ARBA" id="ARBA00023004"/>
    </source>
</evidence>
<evidence type="ECO:0000259" key="22">
    <source>
        <dbReference type="Pfam" id="PF00136"/>
    </source>
</evidence>
<evidence type="ECO:0000256" key="7">
    <source>
        <dbReference type="ARBA" id="ARBA00022705"/>
    </source>
</evidence>
<dbReference type="SUPFAM" id="SSF56672">
    <property type="entry name" value="DNA/RNA polymerases"/>
    <property type="match status" value="1"/>
</dbReference>
<dbReference type="InterPro" id="IPR043502">
    <property type="entry name" value="DNA/RNA_pol_sf"/>
</dbReference>
<feature type="region of interest" description="Disordered" evidence="21">
    <location>
        <begin position="288"/>
        <end position="332"/>
    </location>
</feature>
<proteinExistence type="inferred from homology"/>
<evidence type="ECO:0000259" key="25">
    <source>
        <dbReference type="Pfam" id="PF24055"/>
    </source>
</evidence>
<feature type="compositionally biased region" description="Polar residues" evidence="21">
    <location>
        <begin position="302"/>
        <end position="314"/>
    </location>
</feature>
<evidence type="ECO:0000256" key="3">
    <source>
        <dbReference type="ARBA" id="ARBA00005755"/>
    </source>
</evidence>
<dbReference type="Pfam" id="PF03104">
    <property type="entry name" value="DNA_pol_B_exo1"/>
    <property type="match status" value="1"/>
</dbReference>
<evidence type="ECO:0000256" key="4">
    <source>
        <dbReference type="ARBA" id="ARBA00022485"/>
    </source>
</evidence>
<evidence type="ECO:0000256" key="8">
    <source>
        <dbReference type="ARBA" id="ARBA00022723"/>
    </source>
</evidence>
<dbReference type="FunFam" id="1.10.132.60:FF:000007">
    <property type="entry name" value="DNA polymerase"/>
    <property type="match status" value="1"/>
</dbReference>
<keyword evidence="16" id="KW-0234">DNA repair</keyword>
<dbReference type="InterPro" id="IPR036397">
    <property type="entry name" value="RNaseH_sf"/>
</dbReference>
<keyword evidence="6 20" id="KW-0548">Nucleotidyltransferase</keyword>
<evidence type="ECO:0000256" key="17">
    <source>
        <dbReference type="ARBA" id="ARBA00023242"/>
    </source>
</evidence>
<feature type="domain" description="DNA-directed DNA polymerase family B multifunctional" evidence="22">
    <location>
        <begin position="979"/>
        <end position="1444"/>
    </location>
</feature>
<comment type="subcellular location">
    <subcellularLocation>
        <location evidence="2 20">Nucleus</location>
    </subcellularLocation>
</comment>
<dbReference type="GO" id="GO:0042276">
    <property type="term" value="P:error-prone translesion synthesis"/>
    <property type="evidence" value="ECO:0007669"/>
    <property type="project" value="TreeGrafter"/>
</dbReference>
<feature type="domain" description="DNA-directed DNA polymerase family B exonuclease" evidence="23">
    <location>
        <begin position="732"/>
        <end position="911"/>
    </location>
</feature>
<feature type="compositionally biased region" description="Low complexity" evidence="21">
    <location>
        <begin position="546"/>
        <end position="567"/>
    </location>
</feature>
<keyword evidence="4 20" id="KW-0004">4Fe-4S</keyword>
<evidence type="ECO:0000256" key="11">
    <source>
        <dbReference type="ARBA" id="ARBA00022833"/>
    </source>
</evidence>
<dbReference type="EC" id="2.7.7.7" evidence="20"/>
<dbReference type="PRINTS" id="PR00106">
    <property type="entry name" value="DNAPOLB"/>
</dbReference>
<dbReference type="Gene3D" id="3.30.420.10">
    <property type="entry name" value="Ribonuclease H-like superfamily/Ribonuclease H"/>
    <property type="match status" value="1"/>
</dbReference>
<keyword evidence="7 20" id="KW-0235">DNA replication</keyword>
<comment type="caution">
    <text evidence="26">The sequence shown here is derived from an EMBL/GenBank/DDBJ whole genome shotgun (WGS) entry which is preliminary data.</text>
</comment>
<evidence type="ECO:0000256" key="21">
    <source>
        <dbReference type="SAM" id="MobiDB-lite"/>
    </source>
</evidence>
<keyword evidence="14 20" id="KW-0411">Iron-sulfur</keyword>
<comment type="catalytic activity">
    <reaction evidence="18 20">
        <text>DNA(n) + a 2'-deoxyribonucleoside 5'-triphosphate = DNA(n+1) + diphosphate</text>
        <dbReference type="Rhea" id="RHEA:22508"/>
        <dbReference type="Rhea" id="RHEA-COMP:17339"/>
        <dbReference type="Rhea" id="RHEA-COMP:17340"/>
        <dbReference type="ChEBI" id="CHEBI:33019"/>
        <dbReference type="ChEBI" id="CHEBI:61560"/>
        <dbReference type="ChEBI" id="CHEBI:173112"/>
        <dbReference type="EC" id="2.7.7.7"/>
    </reaction>
</comment>
<dbReference type="GO" id="GO:0016035">
    <property type="term" value="C:zeta DNA polymerase complex"/>
    <property type="evidence" value="ECO:0007669"/>
    <property type="project" value="InterPro"/>
</dbReference>
<accession>A0A1M2W7K5</accession>
<evidence type="ECO:0000256" key="12">
    <source>
        <dbReference type="ARBA" id="ARBA00022932"/>
    </source>
</evidence>
<dbReference type="OMA" id="RYILNLW"/>
<dbReference type="Gene3D" id="3.90.1600.10">
    <property type="entry name" value="Palm domain of DNA polymerase"/>
    <property type="match status" value="1"/>
</dbReference>
<dbReference type="InterPro" id="IPR042087">
    <property type="entry name" value="DNA_pol_B_thumb"/>
</dbReference>
<dbReference type="Gene3D" id="3.30.342.10">
    <property type="entry name" value="DNA Polymerase, chain B, domain 1"/>
    <property type="match status" value="1"/>
</dbReference>
<keyword evidence="10 20" id="KW-0863">Zinc-finger</keyword>
<evidence type="ECO:0000256" key="6">
    <source>
        <dbReference type="ARBA" id="ARBA00022695"/>
    </source>
</evidence>
<evidence type="ECO:0000256" key="1">
    <source>
        <dbReference type="ARBA" id="ARBA00001966"/>
    </source>
</evidence>
<feature type="compositionally biased region" description="Polar residues" evidence="21">
    <location>
        <begin position="696"/>
        <end position="715"/>
    </location>
</feature>
<evidence type="ECO:0000256" key="18">
    <source>
        <dbReference type="ARBA" id="ARBA00049244"/>
    </source>
</evidence>
<feature type="compositionally biased region" description="Acidic residues" evidence="21">
    <location>
        <begin position="365"/>
        <end position="381"/>
    </location>
</feature>
<dbReference type="GO" id="GO:0005634">
    <property type="term" value="C:nucleus"/>
    <property type="evidence" value="ECO:0007669"/>
    <property type="project" value="UniProtKB-SubCell"/>
</dbReference>
<dbReference type="CDD" id="cd05534">
    <property type="entry name" value="POLBc_zeta"/>
    <property type="match status" value="1"/>
</dbReference>
<feature type="compositionally biased region" description="Polar residues" evidence="21">
    <location>
        <begin position="459"/>
        <end position="473"/>
    </location>
</feature>
<feature type="domain" description="C4-type zinc-finger of DNA polymerase delta" evidence="24">
    <location>
        <begin position="1496"/>
        <end position="1565"/>
    </location>
</feature>
<keyword evidence="8 20" id="KW-0479">Metal-binding</keyword>
<keyword evidence="11 20" id="KW-0862">Zinc</keyword>